<proteinExistence type="predicted"/>
<dbReference type="AlphaFoldDB" id="A0A2M6XDP3"/>
<reference evidence="5" key="1">
    <citation type="submission" date="2017-09" db="EMBL/GenBank/DDBJ databases">
        <title>Depth-based differentiation of microbial function through sediment-hosted aquifers and enrichment of novel symbionts in the deep terrestrial subsurface.</title>
        <authorList>
            <person name="Probst A.J."/>
            <person name="Ladd B."/>
            <person name="Jarett J.K."/>
            <person name="Geller-Mcgrath D.E."/>
            <person name="Sieber C.M.K."/>
            <person name="Emerson J.B."/>
            <person name="Anantharaman K."/>
            <person name="Thomas B.C."/>
            <person name="Malmstrom R."/>
            <person name="Stieglmeier M."/>
            <person name="Klingl A."/>
            <person name="Woyke T."/>
            <person name="Ryan C.M."/>
            <person name="Banfield J.F."/>
        </authorList>
    </citation>
    <scope>NUCLEOTIDE SEQUENCE [LARGE SCALE GENOMIC DNA]</scope>
</reference>
<accession>A0A2M6XDP3</accession>
<dbReference type="SUPFAM" id="SSF49478">
    <property type="entry name" value="Cna protein B-type domain"/>
    <property type="match status" value="1"/>
</dbReference>
<dbReference type="Proteomes" id="UP000228996">
    <property type="component" value="Unassembled WGS sequence"/>
</dbReference>
<feature type="compositionally biased region" description="Low complexity" evidence="1">
    <location>
        <begin position="300"/>
        <end position="426"/>
    </location>
</feature>
<comment type="caution">
    <text evidence="4">The sequence shown here is derived from an EMBL/GenBank/DDBJ whole genome shotgun (WGS) entry which is preliminary data.</text>
</comment>
<evidence type="ECO:0000259" key="3">
    <source>
        <dbReference type="Pfam" id="PF17802"/>
    </source>
</evidence>
<dbReference type="InterPro" id="IPR041033">
    <property type="entry name" value="SpaA_PFL_dom_1"/>
</dbReference>
<dbReference type="Gene3D" id="2.60.40.10">
    <property type="entry name" value="Immunoglobulins"/>
    <property type="match status" value="1"/>
</dbReference>
<evidence type="ECO:0000313" key="4">
    <source>
        <dbReference type="EMBL" id="PIU03774.1"/>
    </source>
</evidence>
<name>A0A2M6XDP3_9BACT</name>
<gene>
    <name evidence="4" type="ORF">COT44_01305</name>
</gene>
<evidence type="ECO:0000256" key="1">
    <source>
        <dbReference type="SAM" id="MobiDB-lite"/>
    </source>
</evidence>
<feature type="transmembrane region" description="Helical" evidence="2">
    <location>
        <begin position="27"/>
        <end position="46"/>
    </location>
</feature>
<evidence type="ECO:0000313" key="5">
    <source>
        <dbReference type="Proteomes" id="UP000228996"/>
    </source>
</evidence>
<organism evidence="4 5">
    <name type="scientific">Candidatus Shapirobacteria bacterium CG08_land_8_20_14_0_20_39_18</name>
    <dbReference type="NCBI Taxonomy" id="1974883"/>
    <lineage>
        <taxon>Bacteria</taxon>
        <taxon>Candidatus Shapironibacteriota</taxon>
    </lineage>
</organism>
<dbReference type="InterPro" id="IPR013783">
    <property type="entry name" value="Ig-like_fold"/>
</dbReference>
<feature type="domain" description="SpaA-like prealbumin fold" evidence="3">
    <location>
        <begin position="184"/>
        <end position="233"/>
    </location>
</feature>
<sequence>MQQKQSLVFYQRFNCCKKQEEVVMKRLQVVVATFVVILLLLSGVAVSATGIASPPSGTHYEEAKALNDHGCDSTKWHFIINQIDGAFAPPTIWVSWQGGSTDVPVNLTKIVPGGVAHYDYIGNLGKPVVKAWTNIYNGWSGQFNLSSGPCFPNTKTATPTNTVVKTATSTKTLTPTKTPVSCTGSIDGYKKDTSGNHLSGWVIRLLDNNRNVLQTTTTNASGYYEFTNIPAGSNSSNPIWYWVQEQMQPGWTYVGYFEKHIDIACNGASQSSISSQLDNVGLDCYQNWNVDFTNKPPSTPTRTRTPTKTSTPVNSATVTSTQTNTKTSTVTKTPTASCNTPTWTPTKTRTSTNTSTATATSTPMKTVTNTPTSTNTATVTSTATRTNTPINSWTSTSTRTKTSTSTVTKTNTPTWTPVVEMPTPTGTVTATVTPTEVTTPGCDTEDVVYHSYSQDSGFGPGPWKIYVQPFSSVVLGTNWLMKFLVTSTNPWREMSPGSTISGVLFQCDSSLNYEQCGWGQRPYWIADPITITVPVWVGTGINSSSVVTFTAPLVKECGVFVQFDVTRIAEPRNGYIVLYPQFKDWSVWYTLRR</sequence>
<feature type="region of interest" description="Disordered" evidence="1">
    <location>
        <begin position="295"/>
        <end position="426"/>
    </location>
</feature>
<protein>
    <recommendedName>
        <fullName evidence="3">SpaA-like prealbumin fold domain-containing protein</fullName>
    </recommendedName>
</protein>
<evidence type="ECO:0000256" key="2">
    <source>
        <dbReference type="SAM" id="Phobius"/>
    </source>
</evidence>
<dbReference type="EMBL" id="PEYO01000006">
    <property type="protein sequence ID" value="PIU03774.1"/>
    <property type="molecule type" value="Genomic_DNA"/>
</dbReference>
<keyword evidence="2" id="KW-1133">Transmembrane helix</keyword>
<keyword evidence="2" id="KW-0812">Transmembrane</keyword>
<keyword evidence="2" id="KW-0472">Membrane</keyword>
<dbReference type="Pfam" id="PF17802">
    <property type="entry name" value="SpaA"/>
    <property type="match status" value="1"/>
</dbReference>